<protein>
    <recommendedName>
        <fullName evidence="1">KY-like immunoglobulin-like domain-containing protein</fullName>
    </recommendedName>
</protein>
<evidence type="ECO:0000313" key="2">
    <source>
        <dbReference type="Ensembl" id="ENSCMIP00000008657.1"/>
    </source>
</evidence>
<feature type="domain" description="KY-like immunoglobulin-like" evidence="1">
    <location>
        <begin position="155"/>
        <end position="254"/>
    </location>
</feature>
<reference evidence="3" key="1">
    <citation type="journal article" date="2006" name="Science">
        <title>Ancient noncoding elements conserved in the human genome.</title>
        <authorList>
            <person name="Venkatesh B."/>
            <person name="Kirkness E.F."/>
            <person name="Loh Y.H."/>
            <person name="Halpern A.L."/>
            <person name="Lee A.P."/>
            <person name="Johnson J."/>
            <person name="Dandona N."/>
            <person name="Viswanathan L.D."/>
            <person name="Tay A."/>
            <person name="Venter J.C."/>
            <person name="Strausberg R.L."/>
            <person name="Brenner S."/>
        </authorList>
    </citation>
    <scope>NUCLEOTIDE SEQUENCE [LARGE SCALE GENOMIC DNA]</scope>
</reference>
<dbReference type="GO" id="GO:0005737">
    <property type="term" value="C:cytoplasm"/>
    <property type="evidence" value="ECO:0007669"/>
    <property type="project" value="TreeGrafter"/>
</dbReference>
<reference evidence="3" key="3">
    <citation type="journal article" date="2014" name="Nature">
        <title>Elephant shark genome provides unique insights into gnathostome evolution.</title>
        <authorList>
            <consortium name="International Elephant Shark Genome Sequencing Consortium"/>
            <person name="Venkatesh B."/>
            <person name="Lee A.P."/>
            <person name="Ravi V."/>
            <person name="Maurya A.K."/>
            <person name="Lian M.M."/>
            <person name="Swann J.B."/>
            <person name="Ohta Y."/>
            <person name="Flajnik M.F."/>
            <person name="Sutoh Y."/>
            <person name="Kasahara M."/>
            <person name="Hoon S."/>
            <person name="Gangu V."/>
            <person name="Roy S.W."/>
            <person name="Irimia M."/>
            <person name="Korzh V."/>
            <person name="Kondrychyn I."/>
            <person name="Lim Z.W."/>
            <person name="Tay B.H."/>
            <person name="Tohari S."/>
            <person name="Kong K.W."/>
            <person name="Ho S."/>
            <person name="Lorente-Galdos B."/>
            <person name="Quilez J."/>
            <person name="Marques-Bonet T."/>
            <person name="Raney B.J."/>
            <person name="Ingham P.W."/>
            <person name="Tay A."/>
            <person name="Hillier L.W."/>
            <person name="Minx P."/>
            <person name="Boehm T."/>
            <person name="Wilson R.K."/>
            <person name="Brenner S."/>
            <person name="Warren W.C."/>
        </authorList>
    </citation>
    <scope>NUCLEOTIDE SEQUENCE [LARGE SCALE GENOMIC DNA]</scope>
</reference>
<dbReference type="InterPro" id="IPR038765">
    <property type="entry name" value="Papain-like_cys_pep_sf"/>
</dbReference>
<organism evidence="2 3">
    <name type="scientific">Callorhinchus milii</name>
    <name type="common">Ghost shark</name>
    <dbReference type="NCBI Taxonomy" id="7868"/>
    <lineage>
        <taxon>Eukaryota</taxon>
        <taxon>Metazoa</taxon>
        <taxon>Chordata</taxon>
        <taxon>Craniata</taxon>
        <taxon>Vertebrata</taxon>
        <taxon>Chondrichthyes</taxon>
        <taxon>Holocephali</taxon>
        <taxon>Chimaeriformes</taxon>
        <taxon>Callorhinchidae</taxon>
        <taxon>Callorhinchus</taxon>
    </lineage>
</organism>
<dbReference type="Pfam" id="PF23265">
    <property type="entry name" value="Ig-like_KY"/>
    <property type="match status" value="2"/>
</dbReference>
<keyword evidence="3" id="KW-1185">Reference proteome</keyword>
<evidence type="ECO:0000259" key="1">
    <source>
        <dbReference type="Pfam" id="PF23265"/>
    </source>
</evidence>
<accession>A0A4W3H0H1</accession>
<dbReference type="Ensembl" id="ENSCMIT00000008901.1">
    <property type="protein sequence ID" value="ENSCMIP00000008657.1"/>
    <property type="gene ID" value="ENSCMIG00000004642.1"/>
</dbReference>
<evidence type="ECO:0000313" key="3">
    <source>
        <dbReference type="Proteomes" id="UP000314986"/>
    </source>
</evidence>
<feature type="domain" description="KY-like immunoglobulin-like" evidence="1">
    <location>
        <begin position="277"/>
        <end position="386"/>
    </location>
</feature>
<sequence>MLVTGQIEVERKMDTDLWEVRGWLEMLGIELRSSGSLRPSSRTTHTLLLLLLLLRSHRVAGLRCEEVVGYCKGLGYQTGDSFTSRAPEHIWNAVEIGGLWFLIDSCWGSGEVNLETKTFHSRYNEFYFLTSPEHFVQEHFPLEPDWQFISPPISLREFQTSVHLRPSFYSLGMTHISPRVCVEGTERRVVFSYRLWGVEDCGILSLTGGGMSLALDPPRPGLFRLEIFAGRQEDPGRHLALLCDFLICSRRQRPALALPVHPPSPLGHNWLSVLRGLAETSHPRPLVWTADGSTRLAFTLSREMEVQGLLHANPGQAGSAGLALLQNVRSGREGDRVYLDVRLPGQGVYLLSVCRKQPGQAGDTLTPLCRYLLACPELPASPRPFPELYYDWRETYSVTEPSLTISASRLKLTRHLHVCIHPPPHASNYPLTPPPQSVSVPPSHLNTSTCSSVVRDLGNISGQVRAKPSQDTHPHAHISVYL</sequence>
<dbReference type="PANTHER" id="PTHR46333">
    <property type="entry name" value="CYTOKINESIS PROTEIN 3"/>
    <property type="match status" value="1"/>
</dbReference>
<dbReference type="PANTHER" id="PTHR46333:SF2">
    <property type="entry name" value="CYTOKINESIS PROTEIN 3"/>
    <property type="match status" value="1"/>
</dbReference>
<reference evidence="2" key="4">
    <citation type="submission" date="2025-08" db="UniProtKB">
        <authorList>
            <consortium name="Ensembl"/>
        </authorList>
    </citation>
    <scope>IDENTIFICATION</scope>
</reference>
<name>A0A4W3H0H1_CALMI</name>
<dbReference type="GeneTree" id="ENSGT00390000002887"/>
<dbReference type="InterPro" id="IPR056564">
    <property type="entry name" value="Ig-like_KY"/>
</dbReference>
<dbReference type="SUPFAM" id="SSF54001">
    <property type="entry name" value="Cysteine proteinases"/>
    <property type="match status" value="1"/>
</dbReference>
<proteinExistence type="predicted"/>
<dbReference type="InParanoid" id="A0A4W3H0H1"/>
<dbReference type="AlphaFoldDB" id="A0A4W3H0H1"/>
<dbReference type="OMA" id="IGERECK"/>
<dbReference type="InterPro" id="IPR052557">
    <property type="entry name" value="CAP/Cytokinesis_protein"/>
</dbReference>
<reference evidence="2" key="5">
    <citation type="submission" date="2025-09" db="UniProtKB">
        <authorList>
            <consortium name="Ensembl"/>
        </authorList>
    </citation>
    <scope>IDENTIFICATION</scope>
</reference>
<reference evidence="3" key="2">
    <citation type="journal article" date="2007" name="PLoS Biol.">
        <title>Survey sequencing and comparative analysis of the elephant shark (Callorhinchus milii) genome.</title>
        <authorList>
            <person name="Venkatesh B."/>
            <person name="Kirkness E.F."/>
            <person name="Loh Y.H."/>
            <person name="Halpern A.L."/>
            <person name="Lee A.P."/>
            <person name="Johnson J."/>
            <person name="Dandona N."/>
            <person name="Viswanathan L.D."/>
            <person name="Tay A."/>
            <person name="Venter J.C."/>
            <person name="Strausberg R.L."/>
            <person name="Brenner S."/>
        </authorList>
    </citation>
    <scope>NUCLEOTIDE SEQUENCE [LARGE SCALE GENOMIC DNA]</scope>
</reference>
<dbReference type="STRING" id="7868.ENSCMIP00000008657"/>
<dbReference type="Proteomes" id="UP000314986">
    <property type="component" value="Unassembled WGS sequence"/>
</dbReference>